<accession>U2MHC1</accession>
<dbReference type="AlphaFoldDB" id="U2MHC1"/>
<dbReference type="PANTHER" id="PTHR11803">
    <property type="entry name" value="2-IMINOBUTANOATE/2-IMINOPROPANOATE DEAMINASE RIDA"/>
    <property type="match status" value="1"/>
</dbReference>
<dbReference type="GO" id="GO:0019239">
    <property type="term" value="F:deaminase activity"/>
    <property type="evidence" value="ECO:0007669"/>
    <property type="project" value="TreeGrafter"/>
</dbReference>
<dbReference type="InterPro" id="IPR006175">
    <property type="entry name" value="YjgF/YER057c/UK114"/>
</dbReference>
<dbReference type="Pfam" id="PF01042">
    <property type="entry name" value="Ribonuc_L-PSP"/>
    <property type="match status" value="1"/>
</dbReference>
<proteinExistence type="predicted"/>
<organism evidence="1 2">
    <name type="scientific">Hoylesella pleuritidis F0068</name>
    <dbReference type="NCBI Taxonomy" id="1081904"/>
    <lineage>
        <taxon>Bacteria</taxon>
        <taxon>Pseudomonadati</taxon>
        <taxon>Bacteroidota</taxon>
        <taxon>Bacteroidia</taxon>
        <taxon>Bacteroidales</taxon>
        <taxon>Prevotellaceae</taxon>
        <taxon>Hoylesella</taxon>
    </lineage>
</organism>
<dbReference type="GO" id="GO:0005829">
    <property type="term" value="C:cytosol"/>
    <property type="evidence" value="ECO:0007669"/>
    <property type="project" value="TreeGrafter"/>
</dbReference>
<gene>
    <name evidence="1" type="ORF">HMPREF1218_1001</name>
</gene>
<dbReference type="EMBL" id="AWET01000032">
    <property type="protein sequence ID" value="ERK01040.1"/>
    <property type="molecule type" value="Genomic_DNA"/>
</dbReference>
<dbReference type="InterPro" id="IPR035959">
    <property type="entry name" value="RutC-like_sf"/>
</dbReference>
<sequence length="348" mass="39524">MQDEMEQYFILSAKGRGTVAERLIELYMSVGNRLDMEGLAGRRLQYSKIFLSDAQNQYDTLLKSALYKEILSQLPHTIVEQIPLNGSKVSVLIKTSDAPQDFLFHSMRLNEEETRGNNAYTQTILLFEKYLEELGKHRLSLKEHCVRTWIYMADIDVNYEGMVRARNDVFRRYGLTADSHFIASTGIGGYSQVRNALVGIDFLTYPGLTEADKTYLKAPDHLNPAHEYGVAFERGTSIRTSFGHKIFISGTASIDNRGDVLYQGDILRQTGRLLENIGALLKNGRATMKDVAYLLVYLRDPSDYQAVEAFMNAAYPDTPRILLGAKVCRPEWLIEMECVANLRYPAYL</sequence>
<protein>
    <submittedName>
        <fullName evidence="1">Endoribonuclease L-PSP</fullName>
    </submittedName>
</protein>
<dbReference type="Proteomes" id="UP000016600">
    <property type="component" value="Unassembled WGS sequence"/>
</dbReference>
<evidence type="ECO:0000313" key="2">
    <source>
        <dbReference type="Proteomes" id="UP000016600"/>
    </source>
</evidence>
<reference evidence="1 2" key="1">
    <citation type="submission" date="2013-08" db="EMBL/GenBank/DDBJ databases">
        <authorList>
            <person name="Durkin A.S."/>
            <person name="Haft D.R."/>
            <person name="McCorrison J."/>
            <person name="Torralba M."/>
            <person name="Gillis M."/>
            <person name="Haft D.H."/>
            <person name="Methe B."/>
            <person name="Sutton G."/>
            <person name="Nelson K.E."/>
        </authorList>
    </citation>
    <scope>NUCLEOTIDE SEQUENCE [LARGE SCALE GENOMIC DNA]</scope>
    <source>
        <strain evidence="1 2">F0068</strain>
    </source>
</reference>
<keyword evidence="2" id="KW-1185">Reference proteome</keyword>
<dbReference type="PANTHER" id="PTHR11803:SF39">
    <property type="entry name" value="2-IMINOBUTANOATE_2-IMINOPROPANOATE DEAMINASE"/>
    <property type="match status" value="1"/>
</dbReference>
<name>U2MHC1_9BACT</name>
<dbReference type="SUPFAM" id="SSF55298">
    <property type="entry name" value="YjgF-like"/>
    <property type="match status" value="1"/>
</dbReference>
<evidence type="ECO:0000313" key="1">
    <source>
        <dbReference type="EMBL" id="ERK01040.1"/>
    </source>
</evidence>
<dbReference type="Gene3D" id="3.30.1330.40">
    <property type="entry name" value="RutC-like"/>
    <property type="match status" value="2"/>
</dbReference>
<comment type="caution">
    <text evidence="1">The sequence shown here is derived from an EMBL/GenBank/DDBJ whole genome shotgun (WGS) entry which is preliminary data.</text>
</comment>
<dbReference type="PATRIC" id="fig|1081904.3.peg.1455"/>